<dbReference type="RefSeq" id="WP_058264001.1">
    <property type="nucleotide sequence ID" value="NZ_CP051181.1"/>
</dbReference>
<reference evidence="1 2" key="1">
    <citation type="submission" date="2015-09" db="EMBL/GenBank/DDBJ databases">
        <authorList>
            <consortium name="Swine Surveillance"/>
        </authorList>
    </citation>
    <scope>NUCLEOTIDE SEQUENCE [LARGE SCALE GENOMIC DNA]</scope>
    <source>
        <strain evidence="1 2">CECT 4357</strain>
    </source>
</reference>
<protein>
    <submittedName>
        <fullName evidence="1">Uncharacterized protein</fullName>
    </submittedName>
</protein>
<gene>
    <name evidence="1" type="ORF">TG4357_03307</name>
</gene>
<proteinExistence type="predicted"/>
<evidence type="ECO:0000313" key="2">
    <source>
        <dbReference type="Proteomes" id="UP000051587"/>
    </source>
</evidence>
<dbReference type="Proteomes" id="UP000051587">
    <property type="component" value="Unassembled WGS sequence"/>
</dbReference>
<accession>A0A0P1FJN2</accession>
<dbReference type="OrthoDB" id="564699at2"/>
<evidence type="ECO:0000313" key="1">
    <source>
        <dbReference type="EMBL" id="CUH67960.1"/>
    </source>
</evidence>
<name>A0A0P1FJN2_THAGE</name>
<dbReference type="STRING" id="53501.SAMN04488043_104178"/>
<dbReference type="CDD" id="cd19958">
    <property type="entry name" value="pyocin_knob"/>
    <property type="match status" value="1"/>
</dbReference>
<sequence length="404" mass="41206">MSWIKTGTISVTNGSATVTGIGTSWVGTAQAGYGILMPNGLLYEIEGVVSDTSITLAKTYEGTTQTGQAYAIVPTQGLTAVLVDAVNALMTNYQGVYDTIGQGKFPDGSLSAGGMRFNADEDTGIRRTAANAASLVAGGADIIEWLSGGIKLNKPVTGTAVQSSASDATSGRILTNGAHGLGGSAINLTASDDLDDITASGFYYNTTGGNTTGNHYPVASAGSLLVIYDDSGRATQYFTEYGSADPSTYVRALGGTATWSAWREIYTAGTIVGTVAQSSGAPTGAVIEKGSNANGAYTRWADGTQICTHKIDLGSIIAAGSGTRSAPYFTSTTTWTYPAAFAAAPIVPCGVAPDGTGNAYDRAVALVVLSPGTTATGSINAYRFTDSSADLNVTAHLSAIGRWY</sequence>
<dbReference type="AlphaFoldDB" id="A0A0P1FJN2"/>
<dbReference type="EMBL" id="CYSA01000027">
    <property type="protein sequence ID" value="CUH67960.1"/>
    <property type="molecule type" value="Genomic_DNA"/>
</dbReference>
<keyword evidence="2" id="KW-1185">Reference proteome</keyword>
<organism evidence="1 2">
    <name type="scientific">Thalassovita gelatinovora</name>
    <name type="common">Thalassobius gelatinovorus</name>
    <dbReference type="NCBI Taxonomy" id="53501"/>
    <lineage>
        <taxon>Bacteria</taxon>
        <taxon>Pseudomonadati</taxon>
        <taxon>Pseudomonadota</taxon>
        <taxon>Alphaproteobacteria</taxon>
        <taxon>Rhodobacterales</taxon>
        <taxon>Roseobacteraceae</taxon>
        <taxon>Thalassovita</taxon>
    </lineage>
</organism>